<dbReference type="Proteomes" id="UP000807353">
    <property type="component" value="Unassembled WGS sequence"/>
</dbReference>
<sequence>MQAKQKTQSFDNLSPETDADVYVSNAFYPGAYGLDADLVFRSSDSVLFYVHSHVLSAASEHAFRPILPGPISDRQHDTPIVHVPETSDVLNIIIHALYSVPYSQYSPSFTALVTAVDRMLYYEIDPKQHIVPSNPLHAQLLSYAPFNQLELYALAARHDIYDVAAHASSHLLSYPLFTISDEMATRMGAVYLKRLLSLHADRLCALKNIILVPPLPHLSISSCGADGRLLLVGAWATATSRLAWDAQPGISVPLIMSVFTPLQDELTCPLCRQNFSDRVAGVAAQWSSVKVGFF</sequence>
<accession>A0A9P5Y527</accession>
<dbReference type="OrthoDB" id="3265815at2759"/>
<reference evidence="2" key="1">
    <citation type="submission" date="2020-11" db="EMBL/GenBank/DDBJ databases">
        <authorList>
            <consortium name="DOE Joint Genome Institute"/>
            <person name="Ahrendt S."/>
            <person name="Riley R."/>
            <person name="Andreopoulos W."/>
            <person name="Labutti K."/>
            <person name="Pangilinan J."/>
            <person name="Ruiz-Duenas F.J."/>
            <person name="Barrasa J.M."/>
            <person name="Sanchez-Garcia M."/>
            <person name="Camarero S."/>
            <person name="Miyauchi S."/>
            <person name="Serrano A."/>
            <person name="Linde D."/>
            <person name="Babiker R."/>
            <person name="Drula E."/>
            <person name="Ayuso-Fernandez I."/>
            <person name="Pacheco R."/>
            <person name="Padilla G."/>
            <person name="Ferreira P."/>
            <person name="Barriuso J."/>
            <person name="Kellner H."/>
            <person name="Castanera R."/>
            <person name="Alfaro M."/>
            <person name="Ramirez L."/>
            <person name="Pisabarro A.G."/>
            <person name="Kuo A."/>
            <person name="Tritt A."/>
            <person name="Lipzen A."/>
            <person name="He G."/>
            <person name="Yan M."/>
            <person name="Ng V."/>
            <person name="Cullen D."/>
            <person name="Martin F."/>
            <person name="Rosso M.-N."/>
            <person name="Henrissat B."/>
            <person name="Hibbett D."/>
            <person name="Martinez A.T."/>
            <person name="Grigoriev I.V."/>
        </authorList>
    </citation>
    <scope>NUCLEOTIDE SEQUENCE</scope>
    <source>
        <strain evidence="2">CBS 247.69</strain>
    </source>
</reference>
<dbReference type="PROSITE" id="PS50097">
    <property type="entry name" value="BTB"/>
    <property type="match status" value="1"/>
</dbReference>
<evidence type="ECO:0000313" key="2">
    <source>
        <dbReference type="EMBL" id="KAF9461771.1"/>
    </source>
</evidence>
<gene>
    <name evidence="2" type="ORF">BDZ94DRAFT_1167148</name>
</gene>
<protein>
    <recommendedName>
        <fullName evidence="1">BTB domain-containing protein</fullName>
    </recommendedName>
</protein>
<keyword evidence="3" id="KW-1185">Reference proteome</keyword>
<dbReference type="EMBL" id="MU150279">
    <property type="protein sequence ID" value="KAF9461771.1"/>
    <property type="molecule type" value="Genomic_DNA"/>
</dbReference>
<feature type="domain" description="BTB" evidence="1">
    <location>
        <begin position="36"/>
        <end position="99"/>
    </location>
</feature>
<evidence type="ECO:0000313" key="3">
    <source>
        <dbReference type="Proteomes" id="UP000807353"/>
    </source>
</evidence>
<organism evidence="2 3">
    <name type="scientific">Collybia nuda</name>
    <dbReference type="NCBI Taxonomy" id="64659"/>
    <lineage>
        <taxon>Eukaryota</taxon>
        <taxon>Fungi</taxon>
        <taxon>Dikarya</taxon>
        <taxon>Basidiomycota</taxon>
        <taxon>Agaricomycotina</taxon>
        <taxon>Agaricomycetes</taxon>
        <taxon>Agaricomycetidae</taxon>
        <taxon>Agaricales</taxon>
        <taxon>Tricholomatineae</taxon>
        <taxon>Clitocybaceae</taxon>
        <taxon>Collybia</taxon>
    </lineage>
</organism>
<dbReference type="Gene3D" id="3.30.710.10">
    <property type="entry name" value="Potassium Channel Kv1.1, Chain A"/>
    <property type="match status" value="1"/>
</dbReference>
<name>A0A9P5Y527_9AGAR</name>
<dbReference type="InterPro" id="IPR011333">
    <property type="entry name" value="SKP1/BTB/POZ_sf"/>
</dbReference>
<comment type="caution">
    <text evidence="2">The sequence shown here is derived from an EMBL/GenBank/DDBJ whole genome shotgun (WGS) entry which is preliminary data.</text>
</comment>
<dbReference type="InterPro" id="IPR000210">
    <property type="entry name" value="BTB/POZ_dom"/>
</dbReference>
<proteinExistence type="predicted"/>
<evidence type="ECO:0000259" key="1">
    <source>
        <dbReference type="PROSITE" id="PS50097"/>
    </source>
</evidence>
<dbReference type="AlphaFoldDB" id="A0A9P5Y527"/>